<feature type="compositionally biased region" description="Basic and acidic residues" evidence="1">
    <location>
        <begin position="154"/>
        <end position="166"/>
    </location>
</feature>
<feature type="region of interest" description="Disordered" evidence="1">
    <location>
        <begin position="128"/>
        <end position="167"/>
    </location>
</feature>
<dbReference type="AlphaFoldDB" id="A0A6J1FPT2"/>
<dbReference type="GeneID" id="111446156"/>
<dbReference type="KEGG" id="cmos:111446156"/>
<protein>
    <submittedName>
        <fullName evidence="3">Uncharacterized protein LOC111446156</fullName>
    </submittedName>
</protein>
<dbReference type="PANTHER" id="PTHR34194:SF2">
    <property type="entry name" value="F14J8.16 PROTEIN"/>
    <property type="match status" value="1"/>
</dbReference>
<dbReference type="Proteomes" id="UP000504609">
    <property type="component" value="Unplaced"/>
</dbReference>
<reference evidence="3" key="1">
    <citation type="submission" date="2025-08" db="UniProtKB">
        <authorList>
            <consortium name="RefSeq"/>
        </authorList>
    </citation>
    <scope>IDENTIFICATION</scope>
    <source>
        <tissue evidence="3">Young leaves</tissue>
    </source>
</reference>
<feature type="compositionally biased region" description="Basic and acidic residues" evidence="1">
    <location>
        <begin position="128"/>
        <end position="141"/>
    </location>
</feature>
<keyword evidence="2" id="KW-1185">Reference proteome</keyword>
<proteinExistence type="predicted"/>
<evidence type="ECO:0000256" key="1">
    <source>
        <dbReference type="SAM" id="MobiDB-lite"/>
    </source>
</evidence>
<organism evidence="2 3">
    <name type="scientific">Cucurbita moschata</name>
    <name type="common">Winter crookneck squash</name>
    <name type="synonym">Cucurbita pepo var. moschata</name>
    <dbReference type="NCBI Taxonomy" id="3662"/>
    <lineage>
        <taxon>Eukaryota</taxon>
        <taxon>Viridiplantae</taxon>
        <taxon>Streptophyta</taxon>
        <taxon>Embryophyta</taxon>
        <taxon>Tracheophyta</taxon>
        <taxon>Spermatophyta</taxon>
        <taxon>Magnoliopsida</taxon>
        <taxon>eudicotyledons</taxon>
        <taxon>Gunneridae</taxon>
        <taxon>Pentapetalae</taxon>
        <taxon>rosids</taxon>
        <taxon>fabids</taxon>
        <taxon>Cucurbitales</taxon>
        <taxon>Cucurbitaceae</taxon>
        <taxon>Cucurbiteae</taxon>
        <taxon>Cucurbita</taxon>
    </lineage>
</organism>
<accession>A0A6J1FPT2</accession>
<name>A0A6J1FPT2_CUCMO</name>
<dbReference type="RefSeq" id="XP_022940618.1">
    <property type="nucleotide sequence ID" value="XM_023084850.1"/>
</dbReference>
<sequence>MVNGSTVDHSLDVRLDRRLKRRLVSNRQYKNYCCKTSKKHELEEFDAEYRKFLDNLPMFVDSSEEIVEAKPQDFGRDNDDNGTSRCKWLVDEVDPVYEMFFQHLIEEGKAYKLEIPSVDGMKVYVKYEEDEKSSPKKDQNSKKPGTIRTLTSASRKDEIASTDKESPVPLFEEEFSLDCAKPVSNGVNGNSSTMLGTGLLSSAKRLSLSDSDSDNMDEDYKTFLTDFLCDDRRYQLMPPDGRRFVYEHDGSISKSEVVKMNTDSCKRSSARFGRKYLRSAMDIDSGKSLQSPGIYKSSNFRERLIKVLQKPYDQREYDFFLQEVGRRRPHVRHRELRSRVLKPYTLESRAKSYLHLYDDLAMKIQSVQYDCPRTLNLLRGFFYWLQNLSHEDAFQPWMDPSCLNVLPLS</sequence>
<evidence type="ECO:0000313" key="3">
    <source>
        <dbReference type="RefSeq" id="XP_022940618.1"/>
    </source>
</evidence>
<evidence type="ECO:0000313" key="2">
    <source>
        <dbReference type="Proteomes" id="UP000504609"/>
    </source>
</evidence>
<dbReference type="PANTHER" id="PTHR34194">
    <property type="entry name" value="F14J8.16 PROTEIN"/>
    <property type="match status" value="1"/>
</dbReference>
<gene>
    <name evidence="3" type="primary">LOC111446156</name>
</gene>